<protein>
    <submittedName>
        <fullName evidence="2">Uncharacterized protein</fullName>
    </submittedName>
</protein>
<evidence type="ECO:0000256" key="1">
    <source>
        <dbReference type="SAM" id="MobiDB-lite"/>
    </source>
</evidence>
<evidence type="ECO:0000313" key="3">
    <source>
        <dbReference type="Proteomes" id="UP000708208"/>
    </source>
</evidence>
<feature type="region of interest" description="Disordered" evidence="1">
    <location>
        <begin position="118"/>
        <end position="153"/>
    </location>
</feature>
<evidence type="ECO:0000313" key="2">
    <source>
        <dbReference type="EMBL" id="CAG7821809.1"/>
    </source>
</evidence>
<comment type="caution">
    <text evidence="2">The sequence shown here is derived from an EMBL/GenBank/DDBJ whole genome shotgun (WGS) entry which is preliminary data.</text>
</comment>
<organism evidence="2 3">
    <name type="scientific">Allacma fusca</name>
    <dbReference type="NCBI Taxonomy" id="39272"/>
    <lineage>
        <taxon>Eukaryota</taxon>
        <taxon>Metazoa</taxon>
        <taxon>Ecdysozoa</taxon>
        <taxon>Arthropoda</taxon>
        <taxon>Hexapoda</taxon>
        <taxon>Collembola</taxon>
        <taxon>Symphypleona</taxon>
        <taxon>Sminthuridae</taxon>
        <taxon>Allacma</taxon>
    </lineage>
</organism>
<proteinExistence type="predicted"/>
<feature type="compositionally biased region" description="Basic and acidic residues" evidence="1">
    <location>
        <begin position="129"/>
        <end position="139"/>
    </location>
</feature>
<dbReference type="EMBL" id="CAJVCH010522214">
    <property type="protein sequence ID" value="CAG7821809.1"/>
    <property type="molecule type" value="Genomic_DNA"/>
</dbReference>
<accession>A0A8J2LFQ0</accession>
<reference evidence="2" key="1">
    <citation type="submission" date="2021-06" db="EMBL/GenBank/DDBJ databases">
        <authorList>
            <person name="Hodson N. C."/>
            <person name="Mongue J. A."/>
            <person name="Jaron S. K."/>
        </authorList>
    </citation>
    <scope>NUCLEOTIDE SEQUENCE</scope>
</reference>
<feature type="non-terminal residue" evidence="2">
    <location>
        <position position="1"/>
    </location>
</feature>
<dbReference type="AlphaFoldDB" id="A0A8J2LFQ0"/>
<name>A0A8J2LFQ0_9HEXA</name>
<feature type="region of interest" description="Disordered" evidence="1">
    <location>
        <begin position="512"/>
        <end position="536"/>
    </location>
</feature>
<dbReference type="Proteomes" id="UP000708208">
    <property type="component" value="Unassembled WGS sequence"/>
</dbReference>
<keyword evidence="3" id="KW-1185">Reference proteome</keyword>
<gene>
    <name evidence="2" type="ORF">AFUS01_LOCUS32119</name>
</gene>
<sequence length="536" mass="59611">IWNLDIVIILVVAGNLYREYPIESESLVPTINKNGTSVDVFIEYSDTTGLYQQPGVNCLGEFDRMETESVEQMSVEMETEISVLNSCKTNDQSEKDQFEGSNGRAEVEVLEDGNVVDKSSSVEKGPVLETKDGGHKLPEPPRFNESTAEGVPPEGQQAVCKENAALIKYLVSQAAKNCEVVEAAALDFVADELHHPVISCLREIKKADFDTIFNQTRFKTEISVLEQGITCIALMDYIATSLGNPLYSEYFTKNEYSIRPKIKKIFTELRRILKDWAEKDPDTFGTGKGMIIKFLGGLTPYFKSIEYDKNFAAALIVLEKDAARAQRKQKVTTGNSSNRSALLELVENNCIDSDKLNDPAEEDSECELKQDFFDFLDDIPRKAKTAPIFLKKFNNKKSSYFKTKSSFANSASKNTLQTVSKSKEPDLDIQVIDQGMKRPASTDIDSGVVKKVCLDVSHNTGDMIRSEKDQINQCSSTSLSTIISCGKIDVPAKEKVNAFVFLMNRSKELAKASKLKQQTKTNSLPLKKTPVGHTLS</sequence>
<feature type="compositionally biased region" description="Polar residues" evidence="1">
    <location>
        <begin position="515"/>
        <end position="524"/>
    </location>
</feature>